<evidence type="ECO:0000313" key="7">
    <source>
        <dbReference type="Proteomes" id="UP000253628"/>
    </source>
</evidence>
<dbReference type="InterPro" id="IPR052037">
    <property type="entry name" value="LPS_export_LptA"/>
</dbReference>
<dbReference type="OrthoDB" id="5294855at2"/>
<keyword evidence="1 4" id="KW-0813">Transport</keyword>
<reference evidence="6 7" key="1">
    <citation type="submission" date="2018-06" db="EMBL/GenBank/DDBJ databases">
        <title>Genomic Encyclopedia of Type Strains, Phase IV (KMG-IV): sequencing the most valuable type-strain genomes for metagenomic binning, comparative biology and taxonomic classification.</title>
        <authorList>
            <person name="Goeker M."/>
        </authorList>
    </citation>
    <scope>NUCLEOTIDE SEQUENCE [LARGE SCALE GENOMIC DNA]</scope>
    <source>
        <strain evidence="6 7">DSM 25520</strain>
    </source>
</reference>
<keyword evidence="7" id="KW-1185">Reference proteome</keyword>
<comment type="caution">
    <text evidence="6">The sequence shown here is derived from an EMBL/GenBank/DDBJ whole genome shotgun (WGS) entry which is preliminary data.</text>
</comment>
<evidence type="ECO:0000259" key="5">
    <source>
        <dbReference type="Pfam" id="PF03968"/>
    </source>
</evidence>
<evidence type="ECO:0000256" key="1">
    <source>
        <dbReference type="ARBA" id="ARBA00022448"/>
    </source>
</evidence>
<evidence type="ECO:0000256" key="2">
    <source>
        <dbReference type="ARBA" id="ARBA00022729"/>
    </source>
</evidence>
<dbReference type="PROSITE" id="PS51257">
    <property type="entry name" value="PROKAR_LIPOPROTEIN"/>
    <property type="match status" value="1"/>
</dbReference>
<organism evidence="6 7">
    <name type="scientific">Eoetvoesiella caeni</name>
    <dbReference type="NCBI Taxonomy" id="645616"/>
    <lineage>
        <taxon>Bacteria</taxon>
        <taxon>Pseudomonadati</taxon>
        <taxon>Pseudomonadota</taxon>
        <taxon>Betaproteobacteria</taxon>
        <taxon>Burkholderiales</taxon>
        <taxon>Alcaligenaceae</taxon>
        <taxon>Eoetvoesiella</taxon>
    </lineage>
</organism>
<evidence type="ECO:0000256" key="4">
    <source>
        <dbReference type="HAMAP-Rule" id="MF_01914"/>
    </source>
</evidence>
<dbReference type="GO" id="GO:0043165">
    <property type="term" value="P:Gram-negative-bacterium-type cell outer membrane assembly"/>
    <property type="evidence" value="ECO:0007669"/>
    <property type="project" value="UniProtKB-UniRule"/>
</dbReference>
<evidence type="ECO:0000313" key="6">
    <source>
        <dbReference type="EMBL" id="RBP38388.1"/>
    </source>
</evidence>
<gene>
    <name evidence="4" type="primary">lptA</name>
    <name evidence="6" type="ORF">DFR37_107152</name>
</gene>
<dbReference type="Proteomes" id="UP000253628">
    <property type="component" value="Unassembled WGS sequence"/>
</dbReference>
<accession>A0A366HB39</accession>
<dbReference type="GO" id="GO:0009279">
    <property type="term" value="C:cell outer membrane"/>
    <property type="evidence" value="ECO:0007669"/>
    <property type="project" value="TreeGrafter"/>
</dbReference>
<evidence type="ECO:0000256" key="3">
    <source>
        <dbReference type="ARBA" id="ARBA00022764"/>
    </source>
</evidence>
<feature type="chain" id="PRO_5017094248" description="Lipopolysaccharide export system protein LptA" evidence="4">
    <location>
        <begin position="28"/>
        <end position="223"/>
    </location>
</feature>
<keyword evidence="3 4" id="KW-0574">Periplasm</keyword>
<dbReference type="PANTHER" id="PTHR36504:SF1">
    <property type="entry name" value="LIPOPOLYSACCHARIDE EXPORT SYSTEM PROTEIN LPTA"/>
    <property type="match status" value="1"/>
</dbReference>
<dbReference type="EMBL" id="QNRQ01000007">
    <property type="protein sequence ID" value="RBP38388.1"/>
    <property type="molecule type" value="Genomic_DNA"/>
</dbReference>
<dbReference type="Gene3D" id="2.60.450.10">
    <property type="entry name" value="Lipopolysaccharide (LPS) transport protein A like domain"/>
    <property type="match status" value="1"/>
</dbReference>
<dbReference type="GO" id="GO:0015920">
    <property type="term" value="P:lipopolysaccharide transport"/>
    <property type="evidence" value="ECO:0007669"/>
    <property type="project" value="UniProtKB-UniRule"/>
</dbReference>
<comment type="subunit">
    <text evidence="4">Component of the lipopolysaccharide transport and assembly complex.</text>
</comment>
<dbReference type="PANTHER" id="PTHR36504">
    <property type="entry name" value="LIPOPOLYSACCHARIDE EXPORT SYSTEM PROTEIN LPTA"/>
    <property type="match status" value="1"/>
</dbReference>
<dbReference type="HAMAP" id="MF_01914">
    <property type="entry name" value="LPS_assembly_LptA"/>
    <property type="match status" value="1"/>
</dbReference>
<dbReference type="InterPro" id="IPR005653">
    <property type="entry name" value="OstA-like_N"/>
</dbReference>
<comment type="similarity">
    <text evidence="4">Belongs to the LptA family.</text>
</comment>
<dbReference type="InterPro" id="IPR014340">
    <property type="entry name" value="LptA"/>
</dbReference>
<dbReference type="GO" id="GO:0001530">
    <property type="term" value="F:lipopolysaccharide binding"/>
    <property type="evidence" value="ECO:0007669"/>
    <property type="project" value="InterPro"/>
</dbReference>
<feature type="domain" description="Organic solvent tolerance-like N-terminal" evidence="5">
    <location>
        <begin position="65"/>
        <end position="182"/>
    </location>
</feature>
<dbReference type="GO" id="GO:0017089">
    <property type="term" value="F:glycolipid transfer activity"/>
    <property type="evidence" value="ECO:0007669"/>
    <property type="project" value="TreeGrafter"/>
</dbReference>
<comment type="subcellular location">
    <subcellularLocation>
        <location evidence="4">Periplasm</location>
    </subcellularLocation>
</comment>
<dbReference type="GO" id="GO:0030288">
    <property type="term" value="C:outer membrane-bounded periplasmic space"/>
    <property type="evidence" value="ECO:0007669"/>
    <property type="project" value="TreeGrafter"/>
</dbReference>
<proteinExistence type="inferred from homology"/>
<name>A0A366HB39_9BURK</name>
<dbReference type="Pfam" id="PF03968">
    <property type="entry name" value="LptD_N"/>
    <property type="match status" value="1"/>
</dbReference>
<protein>
    <recommendedName>
        <fullName evidence="4">Lipopolysaccharide export system protein LptA</fullName>
    </recommendedName>
</protein>
<comment type="function">
    <text evidence="4">Involved in the assembly of lipopolysaccharide (LPS). Required for the translocation of LPS from the inner membrane to the outer membrane.</text>
</comment>
<feature type="signal peptide" evidence="4">
    <location>
        <begin position="1"/>
        <end position="27"/>
    </location>
</feature>
<dbReference type="AlphaFoldDB" id="A0A366HB39"/>
<sequence precursor="true">MTLRRIVSPCCWLIAAAAALACSPAAAQGAASNPAAAKPAAAASAPAKPGAKNEKQAADAPDTLILSDTLNYDDVKKQSTFTGKVVMTRGLMTLRADKLVMHEDPEGFQYGTATVAPGSLVFVRQENPEKFEVVEAKGLRAEYNGKTDEFEMIGDAVVTKFVCGKPFDTISGDRVKYNQSTNTYQAFGKSGATGNNGRVRSVASPGAKAEAAAAECRQKSAKG</sequence>
<dbReference type="RefSeq" id="WP_113933943.1">
    <property type="nucleotide sequence ID" value="NZ_JALCYK010000007.1"/>
</dbReference>
<keyword evidence="2 4" id="KW-0732">Signal</keyword>
<dbReference type="NCBIfam" id="TIGR03002">
    <property type="entry name" value="outer_YhbN_LptA"/>
    <property type="match status" value="1"/>
</dbReference>